<feature type="compositionally biased region" description="Polar residues" evidence="1">
    <location>
        <begin position="165"/>
        <end position="181"/>
    </location>
</feature>
<feature type="compositionally biased region" description="Low complexity" evidence="1">
    <location>
        <begin position="81"/>
        <end position="95"/>
    </location>
</feature>
<dbReference type="InterPro" id="IPR008984">
    <property type="entry name" value="SMAD_FHA_dom_sf"/>
</dbReference>
<comment type="caution">
    <text evidence="3">The sequence shown here is derived from an EMBL/GenBank/DDBJ whole genome shotgun (WGS) entry which is preliminary data.</text>
</comment>
<evidence type="ECO:0000313" key="3">
    <source>
        <dbReference type="EMBL" id="KAG0274224.1"/>
    </source>
</evidence>
<feature type="compositionally biased region" description="Basic and acidic residues" evidence="1">
    <location>
        <begin position="195"/>
        <end position="204"/>
    </location>
</feature>
<feature type="domain" description="FHA" evidence="2">
    <location>
        <begin position="4"/>
        <end position="44"/>
    </location>
</feature>
<dbReference type="AlphaFoldDB" id="A0AAD4DC27"/>
<proteinExistence type="predicted"/>
<feature type="compositionally biased region" description="Acidic residues" evidence="1">
    <location>
        <begin position="221"/>
        <end position="233"/>
    </location>
</feature>
<protein>
    <recommendedName>
        <fullName evidence="2">FHA domain-containing protein</fullName>
    </recommendedName>
</protein>
<reference evidence="3" key="1">
    <citation type="journal article" date="2020" name="Fungal Divers.">
        <title>Resolving the Mortierellaceae phylogeny through synthesis of multi-gene phylogenetics and phylogenomics.</title>
        <authorList>
            <person name="Vandepol N."/>
            <person name="Liber J."/>
            <person name="Desiro A."/>
            <person name="Na H."/>
            <person name="Kennedy M."/>
            <person name="Barry K."/>
            <person name="Grigoriev I.V."/>
            <person name="Miller A.N."/>
            <person name="O'Donnell K."/>
            <person name="Stajich J.E."/>
            <person name="Bonito G."/>
        </authorList>
    </citation>
    <scope>NUCLEOTIDE SEQUENCE</scope>
    <source>
        <strain evidence="3">NRRL 28262</strain>
    </source>
</reference>
<gene>
    <name evidence="3" type="ORF">BGZ95_009996</name>
</gene>
<feature type="region of interest" description="Disordered" evidence="1">
    <location>
        <begin position="63"/>
        <end position="135"/>
    </location>
</feature>
<organism evidence="3 4">
    <name type="scientific">Linnemannia exigua</name>
    <dbReference type="NCBI Taxonomy" id="604196"/>
    <lineage>
        <taxon>Eukaryota</taxon>
        <taxon>Fungi</taxon>
        <taxon>Fungi incertae sedis</taxon>
        <taxon>Mucoromycota</taxon>
        <taxon>Mortierellomycotina</taxon>
        <taxon>Mortierellomycetes</taxon>
        <taxon>Mortierellales</taxon>
        <taxon>Mortierellaceae</taxon>
        <taxon>Linnemannia</taxon>
    </lineage>
</organism>
<dbReference type="EMBL" id="JAAAIL010000634">
    <property type="protein sequence ID" value="KAG0274224.1"/>
    <property type="molecule type" value="Genomic_DNA"/>
</dbReference>
<feature type="region of interest" description="Disordered" evidence="1">
    <location>
        <begin position="148"/>
        <end position="233"/>
    </location>
</feature>
<evidence type="ECO:0000313" key="4">
    <source>
        <dbReference type="Proteomes" id="UP001194580"/>
    </source>
</evidence>
<dbReference type="Proteomes" id="UP001194580">
    <property type="component" value="Unassembled WGS sequence"/>
</dbReference>
<dbReference type="SUPFAM" id="SSF49879">
    <property type="entry name" value="SMAD/FHA domain"/>
    <property type="match status" value="1"/>
</dbReference>
<accession>A0AAD4DC27</accession>
<feature type="compositionally biased region" description="Low complexity" evidence="1">
    <location>
        <begin position="148"/>
        <end position="164"/>
    </location>
</feature>
<dbReference type="Gene3D" id="2.60.200.20">
    <property type="match status" value="1"/>
</dbReference>
<evidence type="ECO:0000256" key="1">
    <source>
        <dbReference type="SAM" id="MobiDB-lite"/>
    </source>
</evidence>
<feature type="compositionally biased region" description="Basic and acidic residues" evidence="1">
    <location>
        <begin position="63"/>
        <end position="74"/>
    </location>
</feature>
<evidence type="ECO:0000259" key="2">
    <source>
        <dbReference type="Pfam" id="PF00498"/>
    </source>
</evidence>
<sequence length="233" mass="24389">MLLLTSRGNEITITNLGTNRALLNGKQLSKETPAILKDGDVITLVEAKYQIIVQVFKRDSVKAEDKNNASDKKTTHAAVATSSSGGNGINTTSSPLRPPPMRSTPPHKKPDPSTKTTGGAEKPKANSSPASRSPIAITPAKTADVVSSSTAAAVPTNSANANSSQAQEQKSTSPQLPNDTNMMEIVDDVSESTSDSDKDKDLEAVARSSDISAESSFVCEDLSDSDNVSDSDD</sequence>
<dbReference type="Pfam" id="PF00498">
    <property type="entry name" value="FHA"/>
    <property type="match status" value="1"/>
</dbReference>
<name>A0AAD4DC27_9FUNG</name>
<keyword evidence="4" id="KW-1185">Reference proteome</keyword>
<dbReference type="InterPro" id="IPR000253">
    <property type="entry name" value="FHA_dom"/>
</dbReference>